<gene>
    <name evidence="2" type="ORF">SAMN05443668_12479</name>
</gene>
<dbReference type="InterPro" id="IPR011059">
    <property type="entry name" value="Metal-dep_hydrolase_composite"/>
</dbReference>
<dbReference type="PANTHER" id="PTHR22642:SF2">
    <property type="entry name" value="PROTEIN LONG AFTER FAR-RED 3"/>
    <property type="match status" value="1"/>
</dbReference>
<dbReference type="STRING" id="134849.SAMN05443668_12479"/>
<dbReference type="CDD" id="cd01300">
    <property type="entry name" value="YtcJ_like"/>
    <property type="match status" value="1"/>
</dbReference>
<reference evidence="2 3" key="1">
    <citation type="submission" date="2016-11" db="EMBL/GenBank/DDBJ databases">
        <authorList>
            <person name="Jaros S."/>
            <person name="Januszkiewicz K."/>
            <person name="Wedrychowicz H."/>
        </authorList>
    </citation>
    <scope>NUCLEOTIDE SEQUENCE [LARGE SCALE GENOMIC DNA]</scope>
    <source>
        <strain evidence="2 3">DSM 46144</strain>
    </source>
</reference>
<dbReference type="Proteomes" id="UP000184440">
    <property type="component" value="Unassembled WGS sequence"/>
</dbReference>
<dbReference type="InterPro" id="IPR013108">
    <property type="entry name" value="Amidohydro_3"/>
</dbReference>
<proteinExistence type="predicted"/>
<dbReference type="RefSeq" id="WP_073265439.1">
    <property type="nucleotide sequence ID" value="NZ_FRCS01000024.1"/>
</dbReference>
<dbReference type="SUPFAM" id="SSF51556">
    <property type="entry name" value="Metallo-dependent hydrolases"/>
    <property type="match status" value="1"/>
</dbReference>
<dbReference type="PANTHER" id="PTHR22642">
    <property type="entry name" value="IMIDAZOLONEPROPIONASE"/>
    <property type="match status" value="1"/>
</dbReference>
<evidence type="ECO:0000259" key="1">
    <source>
        <dbReference type="Pfam" id="PF07969"/>
    </source>
</evidence>
<dbReference type="InterPro" id="IPR033932">
    <property type="entry name" value="YtcJ-like"/>
</dbReference>
<dbReference type="Gene3D" id="3.10.310.70">
    <property type="match status" value="1"/>
</dbReference>
<keyword evidence="3" id="KW-1185">Reference proteome</keyword>
<organism evidence="2 3">
    <name type="scientific">Cryptosporangium aurantiacum</name>
    <dbReference type="NCBI Taxonomy" id="134849"/>
    <lineage>
        <taxon>Bacteria</taxon>
        <taxon>Bacillati</taxon>
        <taxon>Actinomycetota</taxon>
        <taxon>Actinomycetes</taxon>
        <taxon>Cryptosporangiales</taxon>
        <taxon>Cryptosporangiaceae</taxon>
        <taxon>Cryptosporangium</taxon>
    </lineage>
</organism>
<dbReference type="AlphaFoldDB" id="A0A1M7RMU4"/>
<dbReference type="Pfam" id="PF07969">
    <property type="entry name" value="Amidohydro_3"/>
    <property type="match status" value="1"/>
</dbReference>
<name>A0A1M7RMU4_9ACTN</name>
<dbReference type="Gene3D" id="2.30.40.10">
    <property type="entry name" value="Urease, subunit C, domain 1"/>
    <property type="match status" value="1"/>
</dbReference>
<dbReference type="InterPro" id="IPR032466">
    <property type="entry name" value="Metal_Hydrolase"/>
</dbReference>
<dbReference type="OrthoDB" id="3173428at2"/>
<dbReference type="Gene3D" id="3.20.20.140">
    <property type="entry name" value="Metal-dependent hydrolases"/>
    <property type="match status" value="1"/>
</dbReference>
<dbReference type="EMBL" id="FRCS01000024">
    <property type="protein sequence ID" value="SHN47521.1"/>
    <property type="molecule type" value="Genomic_DNA"/>
</dbReference>
<protein>
    <recommendedName>
        <fullName evidence="1">Amidohydrolase 3 domain-containing protein</fullName>
    </recommendedName>
</protein>
<dbReference type="SUPFAM" id="SSF51338">
    <property type="entry name" value="Composite domain of metallo-dependent hydrolases"/>
    <property type="match status" value="1"/>
</dbReference>
<accession>A0A1M7RMU4</accession>
<dbReference type="GO" id="GO:0016810">
    <property type="term" value="F:hydrolase activity, acting on carbon-nitrogen (but not peptide) bonds"/>
    <property type="evidence" value="ECO:0007669"/>
    <property type="project" value="InterPro"/>
</dbReference>
<sequence length="536" mass="56790">MNAPDLVVLADRIHPLDAAGPDHTALAVTGGVISALGTRADVRDWRGNHTEIVELGAATLTPGLVDGHSHPVLGLDLSRGVDLSAVSTIDELVRALRTAPRTGWVTGWGLDPNTFGGAPITSAPLVAALGPDVPAYLTLFDAHSALVSPRALELAGITGPRTFGSGASVVCDAAGHPTGHLLELDAMELVRALLPADDPADRQQRLSDLLRRMAASGYTAANAMDFEGDALDLFRALEDAGSLPMRWRFAPFVMPATSAADLARVLEQQRLCGRRWRVDGAKFMIDGTIDGGTAWLTEPDTHGESVAPFWPDPAEYTAAVHHLAAHGVPTVTHAIGDAGIAHVLDTLTGAPRTPVPHRIEHLEAMPADLLPRFRRLDVTASMQPTHCTHYTRADQSDNWSERLGSERAGRAFRCRDLREQGARLALGSDWPIAPFDPRAILADAQLRRPAGRGDVAPVLPGQALTARMALEGFTTEAATAAGLGDRTGRLRPGFAADLTAFGLDPLTAPPDEFAQAPVLLTVVDGDVVHRAEEVPA</sequence>
<evidence type="ECO:0000313" key="2">
    <source>
        <dbReference type="EMBL" id="SHN47521.1"/>
    </source>
</evidence>
<evidence type="ECO:0000313" key="3">
    <source>
        <dbReference type="Proteomes" id="UP000184440"/>
    </source>
</evidence>
<feature type="domain" description="Amidohydrolase 3" evidence="1">
    <location>
        <begin position="52"/>
        <end position="529"/>
    </location>
</feature>